<proteinExistence type="predicted"/>
<dbReference type="PROSITE" id="PS51257">
    <property type="entry name" value="PROKAR_LIPOPROTEIN"/>
    <property type="match status" value="1"/>
</dbReference>
<organism evidence="1 2">
    <name type="scientific">Polaribacter batillariae</name>
    <dbReference type="NCBI Taxonomy" id="2808900"/>
    <lineage>
        <taxon>Bacteria</taxon>
        <taxon>Pseudomonadati</taxon>
        <taxon>Bacteroidota</taxon>
        <taxon>Flavobacteriia</taxon>
        <taxon>Flavobacteriales</taxon>
        <taxon>Flavobacteriaceae</taxon>
    </lineage>
</organism>
<evidence type="ECO:0000313" key="2">
    <source>
        <dbReference type="Proteomes" id="UP000663935"/>
    </source>
</evidence>
<dbReference type="Pfam" id="PF17170">
    <property type="entry name" value="DUF5128"/>
    <property type="match status" value="1"/>
</dbReference>
<dbReference type="EMBL" id="CP071795">
    <property type="protein sequence ID" value="QTD38546.1"/>
    <property type="molecule type" value="Genomic_DNA"/>
</dbReference>
<dbReference type="SUPFAM" id="SSF101898">
    <property type="entry name" value="NHL repeat"/>
    <property type="match status" value="1"/>
</dbReference>
<protein>
    <submittedName>
        <fullName evidence="1">6-bladed beta-propeller</fullName>
    </submittedName>
</protein>
<gene>
    <name evidence="1" type="ORF">JL193_04465</name>
</gene>
<keyword evidence="2" id="KW-1185">Reference proteome</keyword>
<reference evidence="1 2" key="1">
    <citation type="submission" date="2021-03" db="EMBL/GenBank/DDBJ databases">
        <title>Complete genome of Polaribacter_sp.G4M1.</title>
        <authorList>
            <person name="Jeong S.W."/>
            <person name="Bae J.W."/>
        </authorList>
    </citation>
    <scope>NUCLEOTIDE SEQUENCE [LARGE SCALE GENOMIC DNA]</scope>
    <source>
        <strain evidence="1 2">G4M1</strain>
    </source>
</reference>
<accession>A0ABX7SWH7</accession>
<dbReference type="Proteomes" id="UP000663935">
    <property type="component" value="Chromosome"/>
</dbReference>
<dbReference type="RefSeq" id="WP_207972675.1">
    <property type="nucleotide sequence ID" value="NZ_CP071795.1"/>
</dbReference>
<name>A0ABX7SWH7_9FLAO</name>
<sequence>MILQKISLFVFLLAVLSCQNEKTNLLPSNMKVKLEKVCNLNSNIEQIGEIQSFDFINEKEFIISIKESNDIFIYDFNGNQIKKINNSGNGPNEYGDASIIRVFDQKIYVWDSTKLNVFVYDLNGNSIKEINKLGSAIKDFIPTKTHIIYYLAGGYENLIASYDILNDSYKYLGNTSEEHILLNMNSHSGASLFLMIQ</sequence>
<evidence type="ECO:0000313" key="1">
    <source>
        <dbReference type="EMBL" id="QTD38546.1"/>
    </source>
</evidence>